<evidence type="ECO:0000256" key="2">
    <source>
        <dbReference type="ARBA" id="ARBA00022692"/>
    </source>
</evidence>
<feature type="transmembrane region" description="Helical" evidence="5">
    <location>
        <begin position="177"/>
        <end position="205"/>
    </location>
</feature>
<name>A0AAV8ZQ60_9CUCU</name>
<feature type="domain" description="SLC26A/SulP transporter" evidence="6">
    <location>
        <begin position="68"/>
        <end position="176"/>
    </location>
</feature>
<organism evidence="7 8">
    <name type="scientific">Rhamnusium bicolor</name>
    <dbReference type="NCBI Taxonomy" id="1586634"/>
    <lineage>
        <taxon>Eukaryota</taxon>
        <taxon>Metazoa</taxon>
        <taxon>Ecdysozoa</taxon>
        <taxon>Arthropoda</taxon>
        <taxon>Hexapoda</taxon>
        <taxon>Insecta</taxon>
        <taxon>Pterygota</taxon>
        <taxon>Neoptera</taxon>
        <taxon>Endopterygota</taxon>
        <taxon>Coleoptera</taxon>
        <taxon>Polyphaga</taxon>
        <taxon>Cucujiformia</taxon>
        <taxon>Chrysomeloidea</taxon>
        <taxon>Cerambycidae</taxon>
        <taxon>Lepturinae</taxon>
        <taxon>Rhagiini</taxon>
        <taxon>Rhamnusium</taxon>
    </lineage>
</organism>
<feature type="non-terminal residue" evidence="7">
    <location>
        <position position="1"/>
    </location>
</feature>
<evidence type="ECO:0000256" key="5">
    <source>
        <dbReference type="SAM" id="Phobius"/>
    </source>
</evidence>
<dbReference type="EMBL" id="JANEYF010000847">
    <property type="protein sequence ID" value="KAJ8967613.1"/>
    <property type="molecule type" value="Genomic_DNA"/>
</dbReference>
<protein>
    <recommendedName>
        <fullName evidence="6">SLC26A/SulP transporter domain-containing protein</fullName>
    </recommendedName>
</protein>
<dbReference type="Proteomes" id="UP001162156">
    <property type="component" value="Unassembled WGS sequence"/>
</dbReference>
<reference evidence="7" key="1">
    <citation type="journal article" date="2023" name="Insect Mol. Biol.">
        <title>Genome sequencing provides insights into the evolution of gene families encoding plant cell wall-degrading enzymes in longhorned beetles.</title>
        <authorList>
            <person name="Shin N.R."/>
            <person name="Okamura Y."/>
            <person name="Kirsch R."/>
            <person name="Pauchet Y."/>
        </authorList>
    </citation>
    <scope>NUCLEOTIDE SEQUENCE</scope>
    <source>
        <strain evidence="7">RBIC_L_NR</strain>
    </source>
</reference>
<sequence length="275" mass="30188">YLNTHFIFKEVRRYGTLIDRPEWSRTRNNIGRCIFMFSLASNAIAVIIGTTLAYIFYKDGSAPFILTAKGRSLDASQELIALGVSNILGSFVKSMPVTGSFTRTAVNNASGVKTTAGGIITGIMILLALGFLTKTFEYIPKATLAAVILVSMYYLCDFEAFPMLWRTKKIDLIPLTVTLICSLALSLEYGILIGIATNMIFLLYASARPKLEIEKPSDDVYLVKLKTGIYFSAAEYVRKYILENCVGEKTTVIIDGKCLGNIDATVAKVGDSIYG</sequence>
<dbReference type="PANTHER" id="PTHR11814">
    <property type="entry name" value="SULFATE TRANSPORTER"/>
    <property type="match status" value="1"/>
</dbReference>
<gene>
    <name evidence="7" type="ORF">NQ314_002731</name>
</gene>
<dbReference type="GO" id="GO:0055085">
    <property type="term" value="P:transmembrane transport"/>
    <property type="evidence" value="ECO:0007669"/>
    <property type="project" value="InterPro"/>
</dbReference>
<dbReference type="AlphaFoldDB" id="A0AAV8ZQ60"/>
<evidence type="ECO:0000256" key="3">
    <source>
        <dbReference type="ARBA" id="ARBA00022989"/>
    </source>
</evidence>
<feature type="transmembrane region" description="Helical" evidence="5">
    <location>
        <begin position="144"/>
        <end position="165"/>
    </location>
</feature>
<keyword evidence="3 5" id="KW-1133">Transmembrane helix</keyword>
<dbReference type="Pfam" id="PF00916">
    <property type="entry name" value="Sulfate_transp"/>
    <property type="match status" value="1"/>
</dbReference>
<dbReference type="InterPro" id="IPR011547">
    <property type="entry name" value="SLC26A/SulP_dom"/>
</dbReference>
<keyword evidence="4 5" id="KW-0472">Membrane</keyword>
<feature type="transmembrane region" description="Helical" evidence="5">
    <location>
        <begin position="34"/>
        <end position="57"/>
    </location>
</feature>
<accession>A0AAV8ZQ60</accession>
<comment type="subcellular location">
    <subcellularLocation>
        <location evidence="1">Membrane</location>
        <topology evidence="1">Multi-pass membrane protein</topology>
    </subcellularLocation>
</comment>
<keyword evidence="2 5" id="KW-0812">Transmembrane</keyword>
<evidence type="ECO:0000313" key="7">
    <source>
        <dbReference type="EMBL" id="KAJ8967613.1"/>
    </source>
</evidence>
<feature type="transmembrane region" description="Helical" evidence="5">
    <location>
        <begin position="114"/>
        <end position="132"/>
    </location>
</feature>
<evidence type="ECO:0000259" key="6">
    <source>
        <dbReference type="Pfam" id="PF00916"/>
    </source>
</evidence>
<proteinExistence type="predicted"/>
<comment type="caution">
    <text evidence="7">The sequence shown here is derived from an EMBL/GenBank/DDBJ whole genome shotgun (WGS) entry which is preliminary data.</text>
</comment>
<dbReference type="GO" id="GO:0016020">
    <property type="term" value="C:membrane"/>
    <property type="evidence" value="ECO:0007669"/>
    <property type="project" value="UniProtKB-SubCell"/>
</dbReference>
<dbReference type="InterPro" id="IPR001902">
    <property type="entry name" value="SLC26A/SulP_fam"/>
</dbReference>
<evidence type="ECO:0000256" key="4">
    <source>
        <dbReference type="ARBA" id="ARBA00023136"/>
    </source>
</evidence>
<keyword evidence="8" id="KW-1185">Reference proteome</keyword>
<evidence type="ECO:0000256" key="1">
    <source>
        <dbReference type="ARBA" id="ARBA00004141"/>
    </source>
</evidence>
<evidence type="ECO:0000313" key="8">
    <source>
        <dbReference type="Proteomes" id="UP001162156"/>
    </source>
</evidence>